<comment type="caution">
    <text evidence="2">The sequence shown here is derived from an EMBL/GenBank/DDBJ whole genome shotgun (WGS) entry which is preliminary data.</text>
</comment>
<dbReference type="NCBIfam" id="NF033573">
    <property type="entry name" value="transpos_IS200"/>
    <property type="match status" value="1"/>
</dbReference>
<dbReference type="Proteomes" id="UP001241926">
    <property type="component" value="Unassembled WGS sequence"/>
</dbReference>
<dbReference type="EMBL" id="JASJUS010000008">
    <property type="protein sequence ID" value="MDL2077098.1"/>
    <property type="molecule type" value="Genomic_DNA"/>
</dbReference>
<dbReference type="SUPFAM" id="SSF143422">
    <property type="entry name" value="Transposase IS200-like"/>
    <property type="match status" value="1"/>
</dbReference>
<evidence type="ECO:0000313" key="3">
    <source>
        <dbReference type="Proteomes" id="UP001241926"/>
    </source>
</evidence>
<dbReference type="SMART" id="SM01321">
    <property type="entry name" value="Y1_Tnp"/>
    <property type="match status" value="1"/>
</dbReference>
<dbReference type="InterPro" id="IPR036515">
    <property type="entry name" value="Transposase_17_sf"/>
</dbReference>
<sequence length="138" mass="15826">MATNGEYRRGRHVFSAMHVHLVFVTKYRRGVFNDDMLTVCEATMRKVCEDFEAELVEFNGEDDHVHLLVHYPPKVAVSSLVNSLKGVSARILRRDFTGRVNRAIMHGRFWSPSYFAASCGGAPLTVVRQYIEQQRRPL</sequence>
<dbReference type="PANTHER" id="PTHR33360">
    <property type="entry name" value="TRANSPOSASE FOR INSERTION SEQUENCE ELEMENT IS200"/>
    <property type="match status" value="1"/>
</dbReference>
<dbReference type="RefSeq" id="WP_261719889.1">
    <property type="nucleotide sequence ID" value="NZ_JASJUS010000008.1"/>
</dbReference>
<gene>
    <name evidence="2" type="primary">tnpA</name>
    <name evidence="2" type="ORF">QNN03_11665</name>
</gene>
<feature type="domain" description="Transposase IS200-like" evidence="1">
    <location>
        <begin position="14"/>
        <end position="134"/>
    </location>
</feature>
<organism evidence="2 3">
    <name type="scientific">Streptomyces fuscus</name>
    <dbReference type="NCBI Taxonomy" id="3048495"/>
    <lineage>
        <taxon>Bacteria</taxon>
        <taxon>Bacillati</taxon>
        <taxon>Actinomycetota</taxon>
        <taxon>Actinomycetes</taxon>
        <taxon>Kitasatosporales</taxon>
        <taxon>Streptomycetaceae</taxon>
        <taxon>Streptomyces</taxon>
    </lineage>
</organism>
<accession>A0ABT7J0F9</accession>
<dbReference type="Gene3D" id="3.30.70.1290">
    <property type="entry name" value="Transposase IS200-like"/>
    <property type="match status" value="1"/>
</dbReference>
<protein>
    <submittedName>
        <fullName evidence="2">IS200/IS605 family transposase</fullName>
    </submittedName>
</protein>
<proteinExistence type="predicted"/>
<evidence type="ECO:0000259" key="1">
    <source>
        <dbReference type="SMART" id="SM01321"/>
    </source>
</evidence>
<evidence type="ECO:0000313" key="2">
    <source>
        <dbReference type="EMBL" id="MDL2077098.1"/>
    </source>
</evidence>
<keyword evidence="3" id="KW-1185">Reference proteome</keyword>
<name>A0ABT7J0F9_9ACTN</name>
<dbReference type="PANTHER" id="PTHR33360:SF2">
    <property type="entry name" value="TRANSPOSASE FOR INSERTION SEQUENCE ELEMENT IS200"/>
    <property type="match status" value="1"/>
</dbReference>
<reference evidence="2 3" key="1">
    <citation type="submission" date="2023-05" db="EMBL/GenBank/DDBJ databases">
        <title>Streptomyces fuscus sp. nov., a brown-black pigment producing actinomyces isolated from dry sand of Sea duck farm.</title>
        <authorList>
            <person name="Xie J."/>
            <person name="Shen N."/>
        </authorList>
    </citation>
    <scope>NUCLEOTIDE SEQUENCE [LARGE SCALE GENOMIC DNA]</scope>
    <source>
        <strain evidence="2 3">GXMU-J15</strain>
    </source>
</reference>
<dbReference type="Pfam" id="PF01797">
    <property type="entry name" value="Y1_Tnp"/>
    <property type="match status" value="1"/>
</dbReference>
<dbReference type="InterPro" id="IPR002686">
    <property type="entry name" value="Transposase_17"/>
</dbReference>